<dbReference type="Gene3D" id="3.30.200.20">
    <property type="entry name" value="Phosphorylase Kinase, domain 1"/>
    <property type="match status" value="1"/>
</dbReference>
<dbReference type="SMART" id="SM00369">
    <property type="entry name" value="LRR_TYP"/>
    <property type="match status" value="7"/>
</dbReference>
<evidence type="ECO:0000313" key="24">
    <source>
        <dbReference type="RefSeq" id="XP_060673291.1"/>
    </source>
</evidence>
<dbReference type="InterPro" id="IPR001611">
    <property type="entry name" value="Leu-rich_rpt"/>
</dbReference>
<keyword evidence="10 19" id="KW-0547">Nucleotide-binding</keyword>
<feature type="transmembrane region" description="Helical" evidence="20">
    <location>
        <begin position="491"/>
        <end position="514"/>
    </location>
</feature>
<feature type="chain" id="PRO_5046804755" description="non-specific serine/threonine protein kinase" evidence="21">
    <location>
        <begin position="30"/>
        <end position="850"/>
    </location>
</feature>
<keyword evidence="16" id="KW-0325">Glycoprotein</keyword>
<accession>A0ABM4A9A1</accession>
<keyword evidence="4" id="KW-0723">Serine/threonine-protein kinase</keyword>
<evidence type="ECO:0000256" key="4">
    <source>
        <dbReference type="ARBA" id="ARBA00022527"/>
    </source>
</evidence>
<organism evidence="23 24">
    <name type="scientific">Ziziphus jujuba</name>
    <name type="common">Chinese jujube</name>
    <name type="synonym">Ziziphus sativa</name>
    <dbReference type="NCBI Taxonomy" id="326968"/>
    <lineage>
        <taxon>Eukaryota</taxon>
        <taxon>Viridiplantae</taxon>
        <taxon>Streptophyta</taxon>
        <taxon>Embryophyta</taxon>
        <taxon>Tracheophyta</taxon>
        <taxon>Spermatophyta</taxon>
        <taxon>Magnoliopsida</taxon>
        <taxon>eudicotyledons</taxon>
        <taxon>Gunneridae</taxon>
        <taxon>Pentapetalae</taxon>
        <taxon>rosids</taxon>
        <taxon>fabids</taxon>
        <taxon>Rosales</taxon>
        <taxon>Rhamnaceae</taxon>
        <taxon>Paliureae</taxon>
        <taxon>Ziziphus</taxon>
    </lineage>
</organism>
<evidence type="ECO:0000256" key="3">
    <source>
        <dbReference type="ARBA" id="ARBA00012513"/>
    </source>
</evidence>
<evidence type="ECO:0000256" key="18">
    <source>
        <dbReference type="ARBA" id="ARBA00048679"/>
    </source>
</evidence>
<evidence type="ECO:0000256" key="5">
    <source>
        <dbReference type="ARBA" id="ARBA00022614"/>
    </source>
</evidence>
<dbReference type="RefSeq" id="XP_060673291.1">
    <property type="nucleotide sequence ID" value="XM_060817308.1"/>
</dbReference>
<protein>
    <recommendedName>
        <fullName evidence="3">non-specific serine/threonine protein kinase</fullName>
        <ecNumber evidence="3">2.7.11.1</ecNumber>
    </recommendedName>
</protein>
<evidence type="ECO:0000256" key="8">
    <source>
        <dbReference type="ARBA" id="ARBA00022729"/>
    </source>
</evidence>
<keyword evidence="11" id="KW-0418">Kinase</keyword>
<keyword evidence="15" id="KW-0675">Receptor</keyword>
<sequence length="850" mass="93516">MIASSISNSVSSFAAVVVALISCASLVLGSVEYSPEQEVKALLASEWWSPEYLNSTTTTPCKLPGITCNRAGSITRISIYQFFPHGRTLGKFLNGSSFPNLVHLDLAGAGLYGSIPPEIGTLSKLTYLDLSFNYLSGILPLSLGNLSQLEVLDISFHQISGQLPLSITSLTHLMEFDVSFNAINGFIPIHIGNLKNLRFLDMSENMLDAPLPSSLGQLTKLTTLSLYSNYIAGSIPSEIGKMTSLDHLDLHDNMLMGQLPPTLGQLTNLSELYLDSNQIIGSIPPSIAKLVYLVHLNLGANMFHGPLPPEIGNLTSLEILVLDENQLTGAVPSAICDLTNLQYLSLSRNQLNGLLPSRIENLKKLTSLNLSSNILMGPITPSLGGLRSIQDIDLSYNHFNGSIPIEICSLSTLASLNLSNNLLVGEIPYKLADLVNLATLNLVSNHFNCCIPCYLDSTIRTFYAEEYLYNSSCLLFHADRPSTGIINKVKLIIVSTSVILASSFLVLIIWAMFFKRGCKNKKIKSLDETIAKRNGDIFSVWNYDGNLAYKDIIQATEDFDIRYCIGTGGYGSIYRAQLPNGKVVALKKLHTSEVEEPALRKSFENEVKTLTELKHRNIVRLYGFCLHKRCMFLIYQYMERGSLFCVLNNDVEAMELDWKKRVNIIKGIVNALCYLHNDCTQPIVHRDVTTNNVLLNSELEAVVADFGTAKLLDPNSTTQTTILAGTYGYIALELAYTIAVTVKCDVYSFGVVTLETLMGKHPKEILSSLSSSSTQNLKLIEISDQRLVPPRSRLAVHNVALVASIAFACLNADPKLRPTMDSVSKQIAERRTPLADHCFHEITIGCLMNP</sequence>
<keyword evidence="23" id="KW-1185">Reference proteome</keyword>
<evidence type="ECO:0000256" key="17">
    <source>
        <dbReference type="ARBA" id="ARBA00047899"/>
    </source>
</evidence>
<dbReference type="PROSITE" id="PS00109">
    <property type="entry name" value="PROTEIN_KINASE_TYR"/>
    <property type="match status" value="1"/>
</dbReference>
<dbReference type="PANTHER" id="PTHR48053">
    <property type="entry name" value="LEUCINE RICH REPEAT FAMILY PROTEIN, EXPRESSED"/>
    <property type="match status" value="1"/>
</dbReference>
<dbReference type="InterPro" id="IPR000719">
    <property type="entry name" value="Prot_kinase_dom"/>
</dbReference>
<dbReference type="InterPro" id="IPR011009">
    <property type="entry name" value="Kinase-like_dom_sf"/>
</dbReference>
<evidence type="ECO:0000256" key="2">
    <source>
        <dbReference type="ARBA" id="ARBA00004479"/>
    </source>
</evidence>
<evidence type="ECO:0000313" key="23">
    <source>
        <dbReference type="Proteomes" id="UP001652623"/>
    </source>
</evidence>
<evidence type="ECO:0000256" key="16">
    <source>
        <dbReference type="ARBA" id="ARBA00023180"/>
    </source>
</evidence>
<dbReference type="PROSITE" id="PS00107">
    <property type="entry name" value="PROTEIN_KINASE_ATP"/>
    <property type="match status" value="1"/>
</dbReference>
<evidence type="ECO:0000256" key="6">
    <source>
        <dbReference type="ARBA" id="ARBA00022679"/>
    </source>
</evidence>
<evidence type="ECO:0000256" key="12">
    <source>
        <dbReference type="ARBA" id="ARBA00022840"/>
    </source>
</evidence>
<dbReference type="SUPFAM" id="SSF52047">
    <property type="entry name" value="RNI-like"/>
    <property type="match status" value="1"/>
</dbReference>
<comment type="subcellular location">
    <subcellularLocation>
        <location evidence="1">Cell membrane</location>
    </subcellularLocation>
    <subcellularLocation>
        <location evidence="2">Membrane</location>
        <topology evidence="2">Single-pass type I membrane protein</topology>
    </subcellularLocation>
</comment>
<dbReference type="PRINTS" id="PR00019">
    <property type="entry name" value="LEURICHRPT"/>
</dbReference>
<name>A0ABM4A9A1_ZIZJJ</name>
<evidence type="ECO:0000259" key="22">
    <source>
        <dbReference type="PROSITE" id="PS50011"/>
    </source>
</evidence>
<dbReference type="PROSITE" id="PS51450">
    <property type="entry name" value="LRR"/>
    <property type="match status" value="1"/>
</dbReference>
<evidence type="ECO:0000256" key="14">
    <source>
        <dbReference type="ARBA" id="ARBA00023136"/>
    </source>
</evidence>
<keyword evidence="13 20" id="KW-1133">Transmembrane helix</keyword>
<comment type="catalytic activity">
    <reaction evidence="17">
        <text>L-threonyl-[protein] + ATP = O-phospho-L-threonyl-[protein] + ADP + H(+)</text>
        <dbReference type="Rhea" id="RHEA:46608"/>
        <dbReference type="Rhea" id="RHEA-COMP:11060"/>
        <dbReference type="Rhea" id="RHEA-COMP:11605"/>
        <dbReference type="ChEBI" id="CHEBI:15378"/>
        <dbReference type="ChEBI" id="CHEBI:30013"/>
        <dbReference type="ChEBI" id="CHEBI:30616"/>
        <dbReference type="ChEBI" id="CHEBI:61977"/>
        <dbReference type="ChEBI" id="CHEBI:456216"/>
        <dbReference type="EC" id="2.7.11.1"/>
    </reaction>
</comment>
<dbReference type="GeneID" id="125422948"/>
<feature type="binding site" evidence="19">
    <location>
        <position position="587"/>
    </location>
    <ligand>
        <name>ATP</name>
        <dbReference type="ChEBI" id="CHEBI:30616"/>
    </ligand>
</feature>
<evidence type="ECO:0000256" key="9">
    <source>
        <dbReference type="ARBA" id="ARBA00022737"/>
    </source>
</evidence>
<evidence type="ECO:0000256" key="7">
    <source>
        <dbReference type="ARBA" id="ARBA00022692"/>
    </source>
</evidence>
<evidence type="ECO:0000256" key="13">
    <source>
        <dbReference type="ARBA" id="ARBA00022989"/>
    </source>
</evidence>
<dbReference type="InterPro" id="IPR017441">
    <property type="entry name" value="Protein_kinase_ATP_BS"/>
</dbReference>
<dbReference type="SUPFAM" id="SSF56112">
    <property type="entry name" value="Protein kinase-like (PK-like)"/>
    <property type="match status" value="1"/>
</dbReference>
<dbReference type="Proteomes" id="UP001652623">
    <property type="component" value="Chromosome 5"/>
</dbReference>
<evidence type="ECO:0000256" key="11">
    <source>
        <dbReference type="ARBA" id="ARBA00022777"/>
    </source>
</evidence>
<dbReference type="InterPro" id="IPR051716">
    <property type="entry name" value="Plant_RL_S/T_kinase"/>
</dbReference>
<dbReference type="Gene3D" id="3.80.10.10">
    <property type="entry name" value="Ribonuclease Inhibitor"/>
    <property type="match status" value="2"/>
</dbReference>
<proteinExistence type="predicted"/>
<dbReference type="InterPro" id="IPR055414">
    <property type="entry name" value="LRR_R13L4/SHOC2-like"/>
</dbReference>
<dbReference type="Gene3D" id="1.10.510.10">
    <property type="entry name" value="Transferase(Phosphotransferase) domain 1"/>
    <property type="match status" value="1"/>
</dbReference>
<dbReference type="PANTHER" id="PTHR48053:SF126">
    <property type="entry name" value="MDIS1-INTERACTING RECEPTOR LIKE KINASE 2-LIKE ISOFORM X1"/>
    <property type="match status" value="1"/>
</dbReference>
<comment type="catalytic activity">
    <reaction evidence="18">
        <text>L-seryl-[protein] + ATP = O-phospho-L-seryl-[protein] + ADP + H(+)</text>
        <dbReference type="Rhea" id="RHEA:17989"/>
        <dbReference type="Rhea" id="RHEA-COMP:9863"/>
        <dbReference type="Rhea" id="RHEA-COMP:11604"/>
        <dbReference type="ChEBI" id="CHEBI:15378"/>
        <dbReference type="ChEBI" id="CHEBI:29999"/>
        <dbReference type="ChEBI" id="CHEBI:30616"/>
        <dbReference type="ChEBI" id="CHEBI:83421"/>
        <dbReference type="ChEBI" id="CHEBI:456216"/>
        <dbReference type="EC" id="2.7.11.1"/>
    </reaction>
</comment>
<dbReference type="InterPro" id="IPR003591">
    <property type="entry name" value="Leu-rich_rpt_typical-subtyp"/>
</dbReference>
<evidence type="ECO:0000256" key="15">
    <source>
        <dbReference type="ARBA" id="ARBA00023170"/>
    </source>
</evidence>
<keyword evidence="14 20" id="KW-0472">Membrane</keyword>
<dbReference type="Pfam" id="PF23598">
    <property type="entry name" value="LRR_14"/>
    <property type="match status" value="2"/>
</dbReference>
<dbReference type="Pfam" id="PF00560">
    <property type="entry name" value="LRR_1"/>
    <property type="match status" value="2"/>
</dbReference>
<evidence type="ECO:0000256" key="21">
    <source>
        <dbReference type="SAM" id="SignalP"/>
    </source>
</evidence>
<keyword evidence="5" id="KW-0433">Leucine-rich repeat</keyword>
<keyword evidence="6" id="KW-0808">Transferase</keyword>
<evidence type="ECO:0000256" key="20">
    <source>
        <dbReference type="SAM" id="Phobius"/>
    </source>
</evidence>
<evidence type="ECO:0000256" key="1">
    <source>
        <dbReference type="ARBA" id="ARBA00004236"/>
    </source>
</evidence>
<dbReference type="InterPro" id="IPR032675">
    <property type="entry name" value="LRR_dom_sf"/>
</dbReference>
<keyword evidence="9" id="KW-0677">Repeat</keyword>
<keyword evidence="12 19" id="KW-0067">ATP-binding</keyword>
<dbReference type="SMART" id="SM00365">
    <property type="entry name" value="LRR_SD22"/>
    <property type="match status" value="5"/>
</dbReference>
<dbReference type="InterPro" id="IPR008266">
    <property type="entry name" value="Tyr_kinase_AS"/>
</dbReference>
<reference evidence="24" key="1">
    <citation type="submission" date="2025-08" db="UniProtKB">
        <authorList>
            <consortium name="RefSeq"/>
        </authorList>
    </citation>
    <scope>IDENTIFICATION</scope>
    <source>
        <tissue evidence="24">Seedling</tissue>
    </source>
</reference>
<feature type="signal peptide" evidence="21">
    <location>
        <begin position="1"/>
        <end position="29"/>
    </location>
</feature>
<evidence type="ECO:0000256" key="19">
    <source>
        <dbReference type="PROSITE-ProRule" id="PRU10141"/>
    </source>
</evidence>
<dbReference type="Pfam" id="PF00069">
    <property type="entry name" value="Pkinase"/>
    <property type="match status" value="1"/>
</dbReference>
<dbReference type="EC" id="2.7.11.1" evidence="3"/>
<keyword evidence="7 20" id="KW-0812">Transmembrane</keyword>
<evidence type="ECO:0000256" key="10">
    <source>
        <dbReference type="ARBA" id="ARBA00022741"/>
    </source>
</evidence>
<keyword evidence="8 21" id="KW-0732">Signal</keyword>
<feature type="domain" description="Protein kinase" evidence="22">
    <location>
        <begin position="559"/>
        <end position="840"/>
    </location>
</feature>
<gene>
    <name evidence="24" type="primary">LOC125422948</name>
</gene>
<dbReference type="PROSITE" id="PS50011">
    <property type="entry name" value="PROTEIN_KINASE_DOM"/>
    <property type="match status" value="1"/>
</dbReference>